<keyword evidence="1" id="KW-0396">Initiation factor</keyword>
<evidence type="ECO:0000313" key="2">
    <source>
        <dbReference type="Proteomes" id="UP001489719"/>
    </source>
</evidence>
<organism evidence="1 2">
    <name type="scientific">Lipomyces orientalis</name>
    <dbReference type="NCBI Taxonomy" id="1233043"/>
    <lineage>
        <taxon>Eukaryota</taxon>
        <taxon>Fungi</taxon>
        <taxon>Dikarya</taxon>
        <taxon>Ascomycota</taxon>
        <taxon>Saccharomycotina</taxon>
        <taxon>Lipomycetes</taxon>
        <taxon>Lipomycetales</taxon>
        <taxon>Lipomycetaceae</taxon>
        <taxon>Lipomyces</taxon>
    </lineage>
</organism>
<dbReference type="EMBL" id="MU970065">
    <property type="protein sequence ID" value="KAK9323118.1"/>
    <property type="molecule type" value="Genomic_DNA"/>
</dbReference>
<proteinExistence type="predicted"/>
<gene>
    <name evidence="1" type="ORF">V1517DRAFT_321154</name>
</gene>
<accession>A0ACC3TPM6</accession>
<reference evidence="2" key="1">
    <citation type="journal article" date="2024" name="Front. Bioeng. Biotechnol.">
        <title>Genome-scale model development and genomic sequencing of the oleaginous clade Lipomyces.</title>
        <authorList>
            <person name="Czajka J.J."/>
            <person name="Han Y."/>
            <person name="Kim J."/>
            <person name="Mondo S.J."/>
            <person name="Hofstad B.A."/>
            <person name="Robles A."/>
            <person name="Haridas S."/>
            <person name="Riley R."/>
            <person name="LaButti K."/>
            <person name="Pangilinan J."/>
            <person name="Andreopoulos W."/>
            <person name="Lipzen A."/>
            <person name="Yan J."/>
            <person name="Wang M."/>
            <person name="Ng V."/>
            <person name="Grigoriev I.V."/>
            <person name="Spatafora J.W."/>
            <person name="Magnuson J.K."/>
            <person name="Baker S.E."/>
            <person name="Pomraning K.R."/>
        </authorList>
    </citation>
    <scope>NUCLEOTIDE SEQUENCE [LARGE SCALE GENOMIC DNA]</scope>
    <source>
        <strain evidence="2">CBS 10300</strain>
    </source>
</reference>
<dbReference type="Proteomes" id="UP001489719">
    <property type="component" value="Unassembled WGS sequence"/>
</dbReference>
<keyword evidence="2" id="KW-1185">Reference proteome</keyword>
<evidence type="ECO:0000313" key="1">
    <source>
        <dbReference type="EMBL" id="KAK9323118.1"/>
    </source>
</evidence>
<keyword evidence="1" id="KW-0648">Protein biosynthesis</keyword>
<protein>
    <submittedName>
        <fullName evidence="1">Translation initiation factor SUI1</fullName>
    </submittedName>
</protein>
<comment type="caution">
    <text evidence="1">The sequence shown here is derived from an EMBL/GenBank/DDBJ whole genome shotgun (WGS) entry which is preliminary data.</text>
</comment>
<name>A0ACC3TPM6_9ASCO</name>
<sequence>MAEEGSKSLSVVYCGVCTFPPEYCEFGGTLQKCKDWLREEHQSLFDKLYSEDALAKATEGLSLEKQEKIEREIQKLQAKEANRAEKELQKKLASKVVVKRVERSKRKHVIAVSGLEVFGIDPKKLAKTFASKFATGASVTKNVEGKDEIVIQGDVGDEVEEYVSSLLEEKGLDSVKVERTEDKPKKKSQS</sequence>